<evidence type="ECO:0000256" key="3">
    <source>
        <dbReference type="ARBA" id="ARBA00022737"/>
    </source>
</evidence>
<evidence type="ECO:0000256" key="4">
    <source>
        <dbReference type="ARBA" id="ARBA00022942"/>
    </source>
</evidence>
<evidence type="ECO:0000259" key="5">
    <source>
        <dbReference type="Pfam" id="PF13001"/>
    </source>
</evidence>
<proteinExistence type="predicted"/>
<evidence type="ECO:0000256" key="2">
    <source>
        <dbReference type="ARBA" id="ARBA00022490"/>
    </source>
</evidence>
<dbReference type="PANTHER" id="PTHR23346">
    <property type="entry name" value="TRANSLATIONAL ACTIVATOR GCN1-RELATED"/>
    <property type="match status" value="1"/>
</dbReference>
<keyword evidence="4" id="KW-0647">Proteasome</keyword>
<organism evidence="7 8">
    <name type="scientific">Terfezia boudieri ATCC MYA-4762</name>
    <dbReference type="NCBI Taxonomy" id="1051890"/>
    <lineage>
        <taxon>Eukaryota</taxon>
        <taxon>Fungi</taxon>
        <taxon>Dikarya</taxon>
        <taxon>Ascomycota</taxon>
        <taxon>Pezizomycotina</taxon>
        <taxon>Pezizomycetes</taxon>
        <taxon>Pezizales</taxon>
        <taxon>Pezizaceae</taxon>
        <taxon>Terfezia</taxon>
    </lineage>
</organism>
<accession>A0A3N4LGM3</accession>
<evidence type="ECO:0000259" key="6">
    <source>
        <dbReference type="Pfam" id="PF24492"/>
    </source>
</evidence>
<sequence length="1910" mass="211967">MAAPTDEARELSLLNNVELRIALADTESKLQVLLKTYLTPILLKLASPHAAVRNKVIAICQHVNTRIKSQPIQLPVEALLKQFKDPEVGGKHALIRNFDLMYIQQGVGRIDTKDRLALLPVIVSGISATPQQHQSQIFNILLEILPYYVPPPRGTTEDIALLKYFSFDTSPEDADFLHNWFTKLMLLNFQTVASSGQQTCRGLTPAEYSFLTFGGKKETWNPPGRIAGEKLKDAKIAVLKFISTGAWTDEQRYLPTLLASANSINENSKVVELAEEIFKRSAPGVPLDGGGDDGVGEKLIDSLYQYLFFGEEEENGVARGIPPVRWTLRQRIITILAKSKRSVSGEKFGRKVPLVLDLILGRSIADTIVDWADPGDKRKLKRETFLYANWFSRMTDELIIERYGPGIVEKMRYFIAEENNRILERGGSASRGFKGAEDLRGLAFETMGLICRRLFKTLVYEPELAVLRFMFSTLRDQSTTAGVRQSVEEALSSLLVGFSSSGVEHNENVEDAMAELLVEEVEDEIRVHGYGQVRKGGLTYVAARFANRGLGFANVKGKWICLLAIGASSGSTGGRDELVEEAHRGLDPYWYKMLNPKSQIVADENKMIVDMKVKKDRYSLPDFGELIEYITSSHPRLSGAHGNTNILHNIPPAIYANAVDYCRKILMMQAISSSPEHMEEFTSDSHSFTTKLNNAFTTDAVIREKVAELISSYVHSSSPQQSALANFFAIAIDGMLLDIPNCAEAWVDLCELAPQDFVANWAGQPEKVDSLLKMVLDEAFSTTGADGNRDLEKRNLLAKALGSVLTHSACDANLHDVMERLMSMSKEGGYKTYTAIIAIGYILGRLALRNRLEDTLDKESISKNVYLILKCLGSTDRIVIEAGLQALCEISVFGVLTEEHLQTAEGFLDKLKMLATQLNMERAITGLGCFSLLYSSDKEEDQNVLDGIEETLYALHENKQLELSFAVGEALSVLAAGWSSKPLARRYLDIRGASPPAQVVEKRKDAKLLKKVLSKILDKFSKSTKPSLRRGVCVWLLSLVEGCGDMEEVSSRLKDAQAAFRGFLVDREEFVQETASRGLTLVYEKGDKEMKDELVRSLIASFTGDTKAQTLAGQVTADTQLFEPGVLQTGTSDHGSISTYRDIMSLASEVGDPSLIYRFMSLARHNSLWASRASFGRYGLGTILSSSSTSVDGYLTENPKLYPKLYRYRFDPNPNVRKSMNDIWSALVKDSQSILNTYFDNILQDLLKSILDREWRVREASCAALADLIQGKEISRYASYLEKIWGVAFKVMDDIKESVRVAALALCRVLASIMVRIVDVDSGASQKDADMVLENLMPFLLGIQGLEAQAKEVQYFALDTLMKLIKNAGKTLRRYIPELIEKLLGLLSTLEHQALNYLHLNASKYNLTEEKIDAARLSGVRGSPIMDAIERCLDLVDDAIMARLAPRLTYTTRKAVGMPSKVGCSRVMVTLVVRHSFLTKPHADELLKAVMGVILDRNDAVSTSWAVAAGYLCRLCGQDKILALVDLAKKFWFEHEEERARALSGEIVHDISRHAADRFNSLSSAILPFTFMAKHDISSTVVASTFKNVWVENTGGSGAIKLHLREIVTIAEENLGSNRWAVKQAAAITLADVCTSLGKDITKDQADVVYPAMVSAVGGKSWDGKERVLEGYVELVGNLRKIPDGKRDAEAKKIVIREAKRNNKVYQAQALKNLGKFVGYMETEDFFDEVQEIVGSALEEEDGEEQEDKMDIDEKGGKIVRSTKNTLYFHSLEALGQAFRPKFYKSEDNLGKVIGYITKPPSGLHLNYEGKVVQAEVMETLASRLTNPPKNVTVLTMWDYLVRLASDRGSEELRAKAVRGGVVNLARLAKAMGDDGKDVRIKVKGDLEKMAGDERSPSLRAVLEEVVKGL</sequence>
<dbReference type="SUPFAM" id="SSF48371">
    <property type="entry name" value="ARM repeat"/>
    <property type="match status" value="2"/>
</dbReference>
<dbReference type="Gene3D" id="1.25.10.10">
    <property type="entry name" value="Leucine-rich Repeat Variant"/>
    <property type="match status" value="3"/>
</dbReference>
<keyword evidence="2" id="KW-0963">Cytoplasm</keyword>
<dbReference type="InParanoid" id="A0A3N4LGM3"/>
<dbReference type="OrthoDB" id="16066at2759"/>
<keyword evidence="3" id="KW-0677">Repeat</keyword>
<feature type="domain" description="Proteasome adapter and scaffold protein ECM29 HEAT-repeat" evidence="6">
    <location>
        <begin position="1372"/>
        <end position="1533"/>
    </location>
</feature>
<dbReference type="GO" id="GO:0060090">
    <property type="term" value="F:molecular adaptor activity"/>
    <property type="evidence" value="ECO:0007669"/>
    <property type="project" value="InterPro"/>
</dbReference>
<protein>
    <submittedName>
        <fullName evidence="7">ARM repeat-containing protein</fullName>
    </submittedName>
</protein>
<dbReference type="GO" id="GO:0036503">
    <property type="term" value="P:ERAD pathway"/>
    <property type="evidence" value="ECO:0007669"/>
    <property type="project" value="TreeGrafter"/>
</dbReference>
<dbReference type="STRING" id="1051890.A0A3N4LGM3"/>
<reference evidence="7 8" key="1">
    <citation type="journal article" date="2018" name="Nat. Ecol. Evol.">
        <title>Pezizomycetes genomes reveal the molecular basis of ectomycorrhizal truffle lifestyle.</title>
        <authorList>
            <person name="Murat C."/>
            <person name="Payen T."/>
            <person name="Noel B."/>
            <person name="Kuo A."/>
            <person name="Morin E."/>
            <person name="Chen J."/>
            <person name="Kohler A."/>
            <person name="Krizsan K."/>
            <person name="Balestrini R."/>
            <person name="Da Silva C."/>
            <person name="Montanini B."/>
            <person name="Hainaut M."/>
            <person name="Levati E."/>
            <person name="Barry K.W."/>
            <person name="Belfiori B."/>
            <person name="Cichocki N."/>
            <person name="Clum A."/>
            <person name="Dockter R.B."/>
            <person name="Fauchery L."/>
            <person name="Guy J."/>
            <person name="Iotti M."/>
            <person name="Le Tacon F."/>
            <person name="Lindquist E.A."/>
            <person name="Lipzen A."/>
            <person name="Malagnac F."/>
            <person name="Mello A."/>
            <person name="Molinier V."/>
            <person name="Miyauchi S."/>
            <person name="Poulain J."/>
            <person name="Riccioni C."/>
            <person name="Rubini A."/>
            <person name="Sitrit Y."/>
            <person name="Splivallo R."/>
            <person name="Traeger S."/>
            <person name="Wang M."/>
            <person name="Zifcakova L."/>
            <person name="Wipf D."/>
            <person name="Zambonelli A."/>
            <person name="Paolocci F."/>
            <person name="Nowrousian M."/>
            <person name="Ottonello S."/>
            <person name="Baldrian P."/>
            <person name="Spatafora J.W."/>
            <person name="Henrissat B."/>
            <person name="Nagy L.G."/>
            <person name="Aury J.M."/>
            <person name="Wincker P."/>
            <person name="Grigoriev I.V."/>
            <person name="Bonfante P."/>
            <person name="Martin F.M."/>
        </authorList>
    </citation>
    <scope>NUCLEOTIDE SEQUENCE [LARGE SCALE GENOMIC DNA]</scope>
    <source>
        <strain evidence="7 8">ATCC MYA-4762</strain>
    </source>
</reference>
<dbReference type="Pfam" id="PF13001">
    <property type="entry name" value="ECM29_N"/>
    <property type="match status" value="1"/>
</dbReference>
<keyword evidence="8" id="KW-1185">Reference proteome</keyword>
<dbReference type="InterPro" id="IPR055443">
    <property type="entry name" value="HEAT_ECM29"/>
</dbReference>
<dbReference type="GO" id="GO:0005737">
    <property type="term" value="C:cytoplasm"/>
    <property type="evidence" value="ECO:0007669"/>
    <property type="project" value="UniProtKB-SubCell"/>
</dbReference>
<dbReference type="Pfam" id="PF24492">
    <property type="entry name" value="HEAT_ECM29"/>
    <property type="match status" value="1"/>
</dbReference>
<dbReference type="PANTHER" id="PTHR23346:SF19">
    <property type="entry name" value="PROTEASOME ADAPTER AND SCAFFOLD PROTEIN ECM29"/>
    <property type="match status" value="1"/>
</dbReference>
<evidence type="ECO:0000313" key="7">
    <source>
        <dbReference type="EMBL" id="RPB22030.1"/>
    </source>
</evidence>
<dbReference type="Proteomes" id="UP000267821">
    <property type="component" value="Unassembled WGS sequence"/>
</dbReference>
<feature type="domain" description="Proteasome component Ecm29 N-terminal" evidence="5">
    <location>
        <begin position="14"/>
        <end position="564"/>
    </location>
</feature>
<dbReference type="InterPro" id="IPR016024">
    <property type="entry name" value="ARM-type_fold"/>
</dbReference>
<comment type="subcellular location">
    <subcellularLocation>
        <location evidence="1">Cytoplasm</location>
    </subcellularLocation>
</comment>
<dbReference type="GO" id="GO:0043248">
    <property type="term" value="P:proteasome assembly"/>
    <property type="evidence" value="ECO:0007669"/>
    <property type="project" value="InterPro"/>
</dbReference>
<dbReference type="Pfam" id="PF23731">
    <property type="entry name" value="ARM_ECM29_C"/>
    <property type="match status" value="1"/>
</dbReference>
<dbReference type="EMBL" id="ML121555">
    <property type="protein sequence ID" value="RPB22030.1"/>
    <property type="molecule type" value="Genomic_DNA"/>
</dbReference>
<gene>
    <name evidence="7" type="ORF">L211DRAFT_811306</name>
</gene>
<name>A0A3N4LGM3_9PEZI</name>
<dbReference type="GO" id="GO:0000502">
    <property type="term" value="C:proteasome complex"/>
    <property type="evidence" value="ECO:0007669"/>
    <property type="project" value="UniProtKB-KW"/>
</dbReference>
<evidence type="ECO:0000313" key="8">
    <source>
        <dbReference type="Proteomes" id="UP000267821"/>
    </source>
</evidence>
<dbReference type="InterPro" id="IPR024372">
    <property type="entry name" value="Ecm29_N"/>
</dbReference>
<dbReference type="Pfam" id="PF12755">
    <property type="entry name" value="Vac14_Fab1_bd"/>
    <property type="match status" value="1"/>
</dbReference>
<dbReference type="GO" id="GO:0005634">
    <property type="term" value="C:nucleus"/>
    <property type="evidence" value="ECO:0007669"/>
    <property type="project" value="TreeGrafter"/>
</dbReference>
<dbReference type="FunCoup" id="A0A3N4LGM3">
    <property type="interactions" value="970"/>
</dbReference>
<evidence type="ECO:0000256" key="1">
    <source>
        <dbReference type="ARBA" id="ARBA00004496"/>
    </source>
</evidence>
<dbReference type="InterPro" id="IPR011989">
    <property type="entry name" value="ARM-like"/>
</dbReference>